<gene>
    <name evidence="1" type="ORF">AB4566_10590</name>
</gene>
<accession>A0ABV4NBC7</accession>
<organism evidence="1 2">
    <name type="scientific">Vibrio gallaecicus</name>
    <dbReference type="NCBI Taxonomy" id="552386"/>
    <lineage>
        <taxon>Bacteria</taxon>
        <taxon>Pseudomonadati</taxon>
        <taxon>Pseudomonadota</taxon>
        <taxon>Gammaproteobacteria</taxon>
        <taxon>Vibrionales</taxon>
        <taxon>Vibrionaceae</taxon>
        <taxon>Vibrio</taxon>
    </lineage>
</organism>
<protein>
    <submittedName>
        <fullName evidence="1">Uncharacterized protein</fullName>
    </submittedName>
</protein>
<evidence type="ECO:0000313" key="1">
    <source>
        <dbReference type="EMBL" id="MFA0568724.1"/>
    </source>
</evidence>
<name>A0ABV4NBC7_9VIBR</name>
<proteinExistence type="predicted"/>
<comment type="caution">
    <text evidence="1">The sequence shown here is derived from an EMBL/GenBank/DDBJ whole genome shotgun (WGS) entry which is preliminary data.</text>
</comment>
<evidence type="ECO:0000313" key="2">
    <source>
        <dbReference type="Proteomes" id="UP001570417"/>
    </source>
</evidence>
<dbReference type="EMBL" id="JBFRUW010000037">
    <property type="protein sequence ID" value="MFA0568724.1"/>
    <property type="molecule type" value="Genomic_DNA"/>
</dbReference>
<dbReference type="RefSeq" id="WP_372266083.1">
    <property type="nucleotide sequence ID" value="NZ_JBFRUW010000037.1"/>
</dbReference>
<keyword evidence="2" id="KW-1185">Reference proteome</keyword>
<reference evidence="1 2" key="1">
    <citation type="journal article" date="2024" name="ISME J.">
        <title>Tailless and filamentous prophages are predominant in marine Vibrio.</title>
        <authorList>
            <person name="Steensen K."/>
            <person name="Seneca J."/>
            <person name="Bartlau N."/>
            <person name="Yu X.A."/>
            <person name="Hussain F.A."/>
            <person name="Polz M.F."/>
        </authorList>
    </citation>
    <scope>NUCLEOTIDE SEQUENCE [LARGE SCALE GENOMIC DNA]</scope>
    <source>
        <strain evidence="1 2">10N.222.51.A1</strain>
    </source>
</reference>
<sequence length="54" mass="6109">MLAHNTGALLDGFKEKTRRIALEQLKSLGVEVEFNTSYSKVDSQKTKEQKGKRV</sequence>
<dbReference type="Proteomes" id="UP001570417">
    <property type="component" value="Unassembled WGS sequence"/>
</dbReference>